<dbReference type="AlphaFoldDB" id="A0A6B0SAU9"/>
<keyword evidence="3" id="KW-1185">Reference proteome</keyword>
<dbReference type="EMBL" id="VBQZ03000352">
    <property type="protein sequence ID" value="MXQ99121.1"/>
    <property type="molecule type" value="Genomic_DNA"/>
</dbReference>
<gene>
    <name evidence="2" type="ORF">E5288_WYG021247</name>
</gene>
<proteinExistence type="predicted"/>
<feature type="region of interest" description="Disordered" evidence="1">
    <location>
        <begin position="65"/>
        <end position="86"/>
    </location>
</feature>
<name>A0A6B0SAU9_9CETA</name>
<evidence type="ECO:0000313" key="2">
    <source>
        <dbReference type="EMBL" id="MXQ99121.1"/>
    </source>
</evidence>
<reference evidence="2" key="1">
    <citation type="submission" date="2019-10" db="EMBL/GenBank/DDBJ databases">
        <title>The sequence and de novo assembly of the wild yak genome.</title>
        <authorList>
            <person name="Liu Y."/>
        </authorList>
    </citation>
    <scope>NUCLEOTIDE SEQUENCE [LARGE SCALE GENOMIC DNA]</scope>
    <source>
        <strain evidence="2">WY2019</strain>
    </source>
</reference>
<sequence>MCACGTVLTPESLLHTVPQQTITAPTPGEKPQRIHKFIMEPNLQKTIQRAPQTCMIRAKNKDCCQTSPDGGPTQEPGSPKTAKKTKGEGFPVCVVGAQEREVLTLSLKQHVFHFHDRTVKTHDEEAQKRKNRNQAWLFLRVKKLYVDLRVGDLVQPCDRQCCSMPNSTRTEKVVFRSGGVAFCRPLSKFRRQEDQEKQSQKD</sequence>
<evidence type="ECO:0000256" key="1">
    <source>
        <dbReference type="SAM" id="MobiDB-lite"/>
    </source>
</evidence>
<accession>A0A6B0SAU9</accession>
<protein>
    <submittedName>
        <fullName evidence="2">Uncharacterized protein</fullName>
    </submittedName>
</protein>
<evidence type="ECO:0000313" key="3">
    <source>
        <dbReference type="Proteomes" id="UP000322234"/>
    </source>
</evidence>
<organism evidence="2 3">
    <name type="scientific">Bos mutus</name>
    <name type="common">wild yak</name>
    <dbReference type="NCBI Taxonomy" id="72004"/>
    <lineage>
        <taxon>Eukaryota</taxon>
        <taxon>Metazoa</taxon>
        <taxon>Chordata</taxon>
        <taxon>Craniata</taxon>
        <taxon>Vertebrata</taxon>
        <taxon>Euteleostomi</taxon>
        <taxon>Mammalia</taxon>
        <taxon>Eutheria</taxon>
        <taxon>Laurasiatheria</taxon>
        <taxon>Artiodactyla</taxon>
        <taxon>Ruminantia</taxon>
        <taxon>Pecora</taxon>
        <taxon>Bovidae</taxon>
        <taxon>Bovinae</taxon>
        <taxon>Bos</taxon>
    </lineage>
</organism>
<dbReference type="Proteomes" id="UP000322234">
    <property type="component" value="Unassembled WGS sequence"/>
</dbReference>
<comment type="caution">
    <text evidence="2">The sequence shown here is derived from an EMBL/GenBank/DDBJ whole genome shotgun (WGS) entry which is preliminary data.</text>
</comment>